<gene>
    <name evidence="1" type="ORF">AUR66_08125</name>
</gene>
<reference evidence="1 2" key="1">
    <citation type="submission" date="2015-12" db="EMBL/GenBank/DDBJ databases">
        <title>Haloferax profundi sp. nov. isolated from the Discovery deep brine-seawater interface in the Red Sea.</title>
        <authorList>
            <person name="Zhang G."/>
            <person name="Stingl U."/>
            <person name="Rashid M."/>
        </authorList>
    </citation>
    <scope>NUCLEOTIDE SEQUENCE [LARGE SCALE GENOMIC DNA]</scope>
    <source>
        <strain evidence="1 2">SB29</strain>
    </source>
</reference>
<name>A0A0W1SVG8_9EURY</name>
<evidence type="ECO:0000313" key="2">
    <source>
        <dbReference type="Proteomes" id="UP000053157"/>
    </source>
</evidence>
<protein>
    <recommendedName>
        <fullName evidence="3">DUF1102 domain-containing protein</fullName>
    </recommendedName>
</protein>
<accession>A0A0W1SVG8</accession>
<dbReference type="RefSeq" id="WP_058571056.1">
    <property type="nucleotide sequence ID" value="NZ_LOPV01000050.1"/>
</dbReference>
<evidence type="ECO:0000313" key="1">
    <source>
        <dbReference type="EMBL" id="KTG30385.1"/>
    </source>
</evidence>
<dbReference type="OrthoDB" id="328362at2157"/>
<evidence type="ECO:0008006" key="3">
    <source>
        <dbReference type="Google" id="ProtNLM"/>
    </source>
</evidence>
<organism evidence="1 2">
    <name type="scientific">Haloferax profundi</name>
    <dbReference type="NCBI Taxonomy" id="1544718"/>
    <lineage>
        <taxon>Archaea</taxon>
        <taxon>Methanobacteriati</taxon>
        <taxon>Methanobacteriota</taxon>
        <taxon>Stenosarchaea group</taxon>
        <taxon>Halobacteria</taxon>
        <taxon>Halobacteriales</taxon>
        <taxon>Haloferacaceae</taxon>
        <taxon>Haloferax</taxon>
    </lineage>
</organism>
<sequence>MPTRRQTLFAMGNLFVASGLVGSGATGVVRSSSSASFRVVDTGGSDIELTPANDPPVHVQTDSDGNVSAITPGGDSDGINTRAVTRYEDIVLLSNVGTTNIDGIYFSFEATSDTLSATTFDSIEAVFQATTADETLNSTGTSGDNLLTVSTDEDVTDEVLNPGDAVLFGLQIDLVPTTQTQSLEALPPSDEYDLTLRIHTEQHTN</sequence>
<comment type="caution">
    <text evidence="1">The sequence shown here is derived from an EMBL/GenBank/DDBJ whole genome shotgun (WGS) entry which is preliminary data.</text>
</comment>
<dbReference type="AlphaFoldDB" id="A0A0W1SVG8"/>
<proteinExistence type="predicted"/>
<keyword evidence="2" id="KW-1185">Reference proteome</keyword>
<dbReference type="Proteomes" id="UP000053157">
    <property type="component" value="Unassembled WGS sequence"/>
</dbReference>
<dbReference type="EMBL" id="LOPV01000050">
    <property type="protein sequence ID" value="KTG30385.1"/>
    <property type="molecule type" value="Genomic_DNA"/>
</dbReference>